<dbReference type="PANTHER" id="PTHR11138">
    <property type="entry name" value="METHIONYL-TRNA FORMYLTRANSFERASE"/>
    <property type="match status" value="1"/>
</dbReference>
<dbReference type="InterPro" id="IPR036477">
    <property type="entry name" value="Formyl_transf_N_sf"/>
</dbReference>
<evidence type="ECO:0000259" key="12">
    <source>
        <dbReference type="Pfam" id="PF02911"/>
    </source>
</evidence>
<evidence type="ECO:0000313" key="14">
    <source>
        <dbReference type="Proteomes" id="UP001066276"/>
    </source>
</evidence>
<gene>
    <name evidence="13" type="ORF">NDU88_004663</name>
</gene>
<evidence type="ECO:0000256" key="10">
    <source>
        <dbReference type="ARBA" id="ARBA00057846"/>
    </source>
</evidence>
<organism evidence="13 14">
    <name type="scientific">Pleurodeles waltl</name>
    <name type="common">Iberian ribbed newt</name>
    <dbReference type="NCBI Taxonomy" id="8319"/>
    <lineage>
        <taxon>Eukaryota</taxon>
        <taxon>Metazoa</taxon>
        <taxon>Chordata</taxon>
        <taxon>Craniata</taxon>
        <taxon>Vertebrata</taxon>
        <taxon>Euteleostomi</taxon>
        <taxon>Amphibia</taxon>
        <taxon>Batrachia</taxon>
        <taxon>Caudata</taxon>
        <taxon>Salamandroidea</taxon>
        <taxon>Salamandridae</taxon>
        <taxon>Pleurodelinae</taxon>
        <taxon>Pleurodeles</taxon>
    </lineage>
</organism>
<dbReference type="Proteomes" id="UP001066276">
    <property type="component" value="Chromosome 3_2"/>
</dbReference>
<comment type="function">
    <text evidence="10">Methionyl-tRNA formyltransferase that formylates methionyl-tRNA in mitochondria and is crucial for translation initiation.</text>
</comment>
<keyword evidence="6" id="KW-0648">Protein biosynthesis</keyword>
<dbReference type="AlphaFoldDB" id="A0AAV7TTC4"/>
<sequence>MGAPPLCPPWRVLFFGTDLFAMEILRSLHETREENKDPLIEKLEVITLPPLLPKGLPVKNYAVKHCLPNYEWPNVGSCEQFDVGVVTSFGRLLPEDLILKFPYGILNVHPSLLPRWRGSAPIYHTILNGDTVTGVTIMQIRPKRFDVGPILMQEKIAVPSQSTAKELERLLSKLGSAMLISVLQSLPQTLENKQEQPKEGATIAPKLTVPMGYLQWEEQTPAQILRMERALRPVIPLQTLWMGRIVKLLDFVEAPADPGFQEHGVIPGAVRYHKKSQTLLIRCKDGWVGVRTIKLKKRLSATDFYNGYLYPWFKQGQLSKEEECLFHTLQLPAKRSVRTETSGAAAGPAAVSPPCSV</sequence>
<dbReference type="SUPFAM" id="SSF53328">
    <property type="entry name" value="Formyltransferase"/>
    <property type="match status" value="1"/>
</dbReference>
<dbReference type="PANTHER" id="PTHR11138:SF5">
    <property type="entry name" value="METHIONYL-TRNA FORMYLTRANSFERASE, MITOCHONDRIAL"/>
    <property type="match status" value="1"/>
</dbReference>
<comment type="similarity">
    <text evidence="2">Belongs to the Fmt family.</text>
</comment>
<keyword evidence="5" id="KW-0808">Transferase</keyword>
<evidence type="ECO:0000256" key="4">
    <source>
        <dbReference type="ARBA" id="ARBA00014185"/>
    </source>
</evidence>
<dbReference type="InterPro" id="IPR002376">
    <property type="entry name" value="Formyl_transf_N"/>
</dbReference>
<evidence type="ECO:0000256" key="3">
    <source>
        <dbReference type="ARBA" id="ARBA00012261"/>
    </source>
</evidence>
<dbReference type="InterPro" id="IPR005794">
    <property type="entry name" value="Fmt"/>
</dbReference>
<protein>
    <recommendedName>
        <fullName evidence="4">Methionyl-tRNA formyltransferase, mitochondrial</fullName>
        <ecNumber evidence="3">2.1.2.9</ecNumber>
    </recommendedName>
</protein>
<dbReference type="Gene3D" id="3.40.50.12230">
    <property type="match status" value="1"/>
</dbReference>
<name>A0AAV7TTC4_PLEWA</name>
<evidence type="ECO:0000256" key="9">
    <source>
        <dbReference type="ARBA" id="ARBA00052555"/>
    </source>
</evidence>
<reference evidence="13" key="1">
    <citation type="journal article" date="2022" name="bioRxiv">
        <title>Sequencing and chromosome-scale assembly of the giantPleurodeles waltlgenome.</title>
        <authorList>
            <person name="Brown T."/>
            <person name="Elewa A."/>
            <person name="Iarovenko S."/>
            <person name="Subramanian E."/>
            <person name="Araus A.J."/>
            <person name="Petzold A."/>
            <person name="Susuki M."/>
            <person name="Suzuki K.-i.T."/>
            <person name="Hayashi T."/>
            <person name="Toyoda A."/>
            <person name="Oliveira C."/>
            <person name="Osipova E."/>
            <person name="Leigh N.D."/>
            <person name="Simon A."/>
            <person name="Yun M.H."/>
        </authorList>
    </citation>
    <scope>NUCLEOTIDE SEQUENCE</scope>
    <source>
        <strain evidence="13">20211129_DDA</strain>
        <tissue evidence="13">Liver</tissue>
    </source>
</reference>
<dbReference type="EMBL" id="JANPWB010000006">
    <property type="protein sequence ID" value="KAJ1179429.1"/>
    <property type="molecule type" value="Genomic_DNA"/>
</dbReference>
<dbReference type="InterPro" id="IPR041711">
    <property type="entry name" value="Met-tRNA-FMT_N"/>
</dbReference>
<dbReference type="CDD" id="cd08646">
    <property type="entry name" value="FMT_core_Met-tRNA-FMT_N"/>
    <property type="match status" value="1"/>
</dbReference>
<keyword evidence="7" id="KW-0809">Transit peptide</keyword>
<comment type="subcellular location">
    <subcellularLocation>
        <location evidence="1">Mitochondrion</location>
    </subcellularLocation>
</comment>
<evidence type="ECO:0000259" key="11">
    <source>
        <dbReference type="Pfam" id="PF00551"/>
    </source>
</evidence>
<evidence type="ECO:0000256" key="8">
    <source>
        <dbReference type="ARBA" id="ARBA00023128"/>
    </source>
</evidence>
<evidence type="ECO:0000256" key="1">
    <source>
        <dbReference type="ARBA" id="ARBA00004173"/>
    </source>
</evidence>
<evidence type="ECO:0000256" key="5">
    <source>
        <dbReference type="ARBA" id="ARBA00022679"/>
    </source>
</evidence>
<dbReference type="SUPFAM" id="SSF50486">
    <property type="entry name" value="FMT C-terminal domain-like"/>
    <property type="match status" value="1"/>
</dbReference>
<dbReference type="FunFam" id="3.40.50.12230:FF:000003">
    <property type="entry name" value="methionyl-tRNA formyltransferase, mitochondrial"/>
    <property type="match status" value="1"/>
</dbReference>
<dbReference type="EC" id="2.1.2.9" evidence="3"/>
<accession>A0AAV7TTC4</accession>
<dbReference type="GO" id="GO:0004479">
    <property type="term" value="F:methionyl-tRNA formyltransferase activity"/>
    <property type="evidence" value="ECO:0007669"/>
    <property type="project" value="UniProtKB-EC"/>
</dbReference>
<dbReference type="Pfam" id="PF02911">
    <property type="entry name" value="Formyl_trans_C"/>
    <property type="match status" value="1"/>
</dbReference>
<dbReference type="InterPro" id="IPR011034">
    <property type="entry name" value="Formyl_transferase-like_C_sf"/>
</dbReference>
<keyword evidence="8" id="KW-0496">Mitochondrion</keyword>
<dbReference type="NCBIfam" id="TIGR00460">
    <property type="entry name" value="fmt"/>
    <property type="match status" value="1"/>
</dbReference>
<feature type="domain" description="Formyl transferase N-terminal" evidence="11">
    <location>
        <begin position="79"/>
        <end position="183"/>
    </location>
</feature>
<comment type="caution">
    <text evidence="13">The sequence shown here is derived from an EMBL/GenBank/DDBJ whole genome shotgun (WGS) entry which is preliminary data.</text>
</comment>
<dbReference type="InterPro" id="IPR005793">
    <property type="entry name" value="Formyl_trans_C"/>
</dbReference>
<feature type="domain" description="Formyl transferase C-terminal" evidence="12">
    <location>
        <begin position="208"/>
        <end position="308"/>
    </location>
</feature>
<keyword evidence="14" id="KW-1185">Reference proteome</keyword>
<evidence type="ECO:0000313" key="13">
    <source>
        <dbReference type="EMBL" id="KAJ1179429.1"/>
    </source>
</evidence>
<dbReference type="Pfam" id="PF00551">
    <property type="entry name" value="Formyl_trans_N"/>
    <property type="match status" value="1"/>
</dbReference>
<evidence type="ECO:0000256" key="2">
    <source>
        <dbReference type="ARBA" id="ARBA00010699"/>
    </source>
</evidence>
<dbReference type="GO" id="GO:0005739">
    <property type="term" value="C:mitochondrion"/>
    <property type="evidence" value="ECO:0007669"/>
    <property type="project" value="UniProtKB-SubCell"/>
</dbReference>
<proteinExistence type="inferred from homology"/>
<evidence type="ECO:0000256" key="7">
    <source>
        <dbReference type="ARBA" id="ARBA00022946"/>
    </source>
</evidence>
<comment type="catalytic activity">
    <reaction evidence="9">
        <text>L-methionyl-tRNA(fMet) + (6R)-10-formyltetrahydrofolate = N-formyl-L-methionyl-tRNA(fMet) + (6S)-5,6,7,8-tetrahydrofolate + H(+)</text>
        <dbReference type="Rhea" id="RHEA:24380"/>
        <dbReference type="Rhea" id="RHEA-COMP:9952"/>
        <dbReference type="Rhea" id="RHEA-COMP:9953"/>
        <dbReference type="ChEBI" id="CHEBI:15378"/>
        <dbReference type="ChEBI" id="CHEBI:57453"/>
        <dbReference type="ChEBI" id="CHEBI:78530"/>
        <dbReference type="ChEBI" id="CHEBI:78844"/>
        <dbReference type="ChEBI" id="CHEBI:195366"/>
        <dbReference type="EC" id="2.1.2.9"/>
    </reaction>
    <physiologicalReaction direction="left-to-right" evidence="9">
        <dbReference type="Rhea" id="RHEA:24381"/>
    </physiologicalReaction>
</comment>
<evidence type="ECO:0000256" key="6">
    <source>
        <dbReference type="ARBA" id="ARBA00022917"/>
    </source>
</evidence>